<protein>
    <submittedName>
        <fullName evidence="2">Uncharacterized protein</fullName>
    </submittedName>
</protein>
<feature type="region of interest" description="Disordered" evidence="1">
    <location>
        <begin position="164"/>
        <end position="310"/>
    </location>
</feature>
<feature type="compositionally biased region" description="Basic and acidic residues" evidence="1">
    <location>
        <begin position="688"/>
        <end position="712"/>
    </location>
</feature>
<organism evidence="2 3">
    <name type="scientific">Mortierella isabellina</name>
    <name type="common">Filamentous fungus</name>
    <name type="synonym">Umbelopsis isabellina</name>
    <dbReference type="NCBI Taxonomy" id="91625"/>
    <lineage>
        <taxon>Eukaryota</taxon>
        <taxon>Fungi</taxon>
        <taxon>Fungi incertae sedis</taxon>
        <taxon>Mucoromycota</taxon>
        <taxon>Mucoromycotina</taxon>
        <taxon>Umbelopsidomycetes</taxon>
        <taxon>Umbelopsidales</taxon>
        <taxon>Umbelopsidaceae</taxon>
        <taxon>Umbelopsis</taxon>
    </lineage>
</organism>
<feature type="compositionally biased region" description="Basic and acidic residues" evidence="1">
    <location>
        <begin position="361"/>
        <end position="384"/>
    </location>
</feature>
<name>A0A8H7Q1H7_MORIS</name>
<feature type="compositionally biased region" description="Basic and acidic residues" evidence="1">
    <location>
        <begin position="562"/>
        <end position="584"/>
    </location>
</feature>
<feature type="compositionally biased region" description="Polar residues" evidence="1">
    <location>
        <begin position="207"/>
        <end position="222"/>
    </location>
</feature>
<dbReference type="OrthoDB" id="2415742at2759"/>
<feature type="compositionally biased region" description="Polar residues" evidence="1">
    <location>
        <begin position="272"/>
        <end position="286"/>
    </location>
</feature>
<feature type="region of interest" description="Disordered" evidence="1">
    <location>
        <begin position="326"/>
        <end position="723"/>
    </location>
</feature>
<evidence type="ECO:0000256" key="1">
    <source>
        <dbReference type="SAM" id="MobiDB-lite"/>
    </source>
</evidence>
<feature type="compositionally biased region" description="Basic and acidic residues" evidence="1">
    <location>
        <begin position="446"/>
        <end position="457"/>
    </location>
</feature>
<evidence type="ECO:0000313" key="3">
    <source>
        <dbReference type="Proteomes" id="UP000654370"/>
    </source>
</evidence>
<feature type="compositionally biased region" description="Polar residues" evidence="1">
    <location>
        <begin position="462"/>
        <end position="471"/>
    </location>
</feature>
<dbReference type="AlphaFoldDB" id="A0A8H7Q1H7"/>
<feature type="compositionally biased region" description="Basic and acidic residues" evidence="1">
    <location>
        <begin position="627"/>
        <end position="664"/>
    </location>
</feature>
<feature type="compositionally biased region" description="Low complexity" evidence="1">
    <location>
        <begin position="223"/>
        <end position="256"/>
    </location>
</feature>
<dbReference type="EMBL" id="JAEPQZ010000003">
    <property type="protein sequence ID" value="KAG2183334.1"/>
    <property type="molecule type" value="Genomic_DNA"/>
</dbReference>
<feature type="region of interest" description="Disordered" evidence="1">
    <location>
        <begin position="129"/>
        <end position="151"/>
    </location>
</feature>
<proteinExistence type="predicted"/>
<feature type="compositionally biased region" description="Low complexity" evidence="1">
    <location>
        <begin position="713"/>
        <end position="723"/>
    </location>
</feature>
<evidence type="ECO:0000313" key="2">
    <source>
        <dbReference type="EMBL" id="KAG2183334.1"/>
    </source>
</evidence>
<gene>
    <name evidence="2" type="ORF">INT43_006339</name>
</gene>
<accession>A0A8H7Q1H7</accession>
<feature type="compositionally biased region" description="Basic residues" evidence="1">
    <location>
        <begin position="585"/>
        <end position="626"/>
    </location>
</feature>
<feature type="region of interest" description="Disordered" evidence="1">
    <location>
        <begin position="27"/>
        <end position="57"/>
    </location>
</feature>
<feature type="compositionally biased region" description="Basic and acidic residues" evidence="1">
    <location>
        <begin position="164"/>
        <end position="182"/>
    </location>
</feature>
<keyword evidence="3" id="KW-1185">Reference proteome</keyword>
<feature type="compositionally biased region" description="Low complexity" evidence="1">
    <location>
        <begin position="512"/>
        <end position="531"/>
    </location>
</feature>
<sequence>MSTSALAEQPLPSTPVSMSFAVTPELSPLTMGRGGTTSIPMTPEIADAGSPMLSSRREEFQKRWQHFDAHIEHRLEELSPLFKPSTYYSEPTYATNLPLPHSTSVVPFNVTDDNCLSLDELKRLSRSNKYSVGTQPTRSRQGYLNIDGGSQSKRITLRSAKEIMEADKRTGSKSGDELDQSKHKSNGKTSEEHSDNEPSAVLEILNEIQSVGSSSATNGKSASNGSSKPSGLGLLSTVNEGTPKSSSKVSTPTLPSNNSKRGKTSEKLANAPTPQLGSFDSLSPNIQRKKLSKHADNSSSLAKHSPPKGEIKLNFTLLRSLLKDELHEDWSLPVRQTKAQKSEGAETISPPSIGRNGVKSSKIDNKPGSKTSEKEVPTNRKSSKENMSAISPEGKLTSLPRPVLRIHLALLPDFSPAINTKAEGTSESSKRGRDDIQSGAAKKRKTKEDTHSNRVADMDIEASNSGKTTSVKVDDAMDEVEDGEALSASSSPTVVGCGEKQRVRTESHESPKQTSSRSRTKTQRSSSLSSSPDRRNTGRSKDRSSRSPNRSSAGDRRKQRSRSSERKSKNDARDNRSRSYDRSSKNRRRSSSIVRRRSRTPERHRSHSSARHRSRSRERRSHKSRSRSYDRYSRSGSRDRRRSDSMDKSSDGRRSSLRDKDRRRTQSSRRSRSRDWDQDASENSGSGKSREDSKSMSKSKTKAESSSKKPEQSKSNAKSSSQSAVVDWAKATSAASNSSTSAGKENNVEQYKLSAFMFRELALQYKRRADQSCQNQDEEFVGIAEYLHSIFNYILSYHFNEKIDSAENSFVRWENLQPLLKFVSQTLKRREEWQLYGLCMKVNALINFNAFRLRQTPVRRRMTRLHELLKTQSEAAPAISSEYIPQVEKLLNLHELANVQWDEGEVYFDWQTFRDKFPITWKAVCIEGDFSKGTLFGEEIADMKGPLFPVTPFSKLSHVAVMGKCLVDEWITAHDIDFRPISDPTAV</sequence>
<comment type="caution">
    <text evidence="2">The sequence shown here is derived from an EMBL/GenBank/DDBJ whole genome shotgun (WGS) entry which is preliminary data.</text>
</comment>
<feature type="compositionally biased region" description="Basic and acidic residues" evidence="1">
    <location>
        <begin position="499"/>
        <end position="511"/>
    </location>
</feature>
<reference evidence="2" key="1">
    <citation type="submission" date="2020-12" db="EMBL/GenBank/DDBJ databases">
        <title>Metabolic potential, ecology and presence of endohyphal bacteria is reflected in genomic diversity of Mucoromycotina.</title>
        <authorList>
            <person name="Muszewska A."/>
            <person name="Okrasinska A."/>
            <person name="Steczkiewicz K."/>
            <person name="Drgas O."/>
            <person name="Orlowska M."/>
            <person name="Perlinska-Lenart U."/>
            <person name="Aleksandrzak-Piekarczyk T."/>
            <person name="Szatraj K."/>
            <person name="Zielenkiewicz U."/>
            <person name="Pilsyk S."/>
            <person name="Malc E."/>
            <person name="Mieczkowski P."/>
            <person name="Kruszewska J.S."/>
            <person name="Biernat P."/>
            <person name="Pawlowska J."/>
        </authorList>
    </citation>
    <scope>NUCLEOTIDE SEQUENCE</scope>
    <source>
        <strain evidence="2">WA0000067209</strain>
    </source>
</reference>
<feature type="compositionally biased region" description="Basic and acidic residues" evidence="1">
    <location>
        <begin position="532"/>
        <end position="545"/>
    </location>
</feature>
<dbReference type="Proteomes" id="UP000654370">
    <property type="component" value="Unassembled WGS sequence"/>
</dbReference>